<name>A0A379IEW7_PSEFL</name>
<dbReference type="InterPro" id="IPR017847">
    <property type="entry name" value="T6SS_RhsGE_Vgr_subset"/>
</dbReference>
<dbReference type="InterPro" id="IPR006531">
    <property type="entry name" value="Gp5/Vgr_OB"/>
</dbReference>
<dbReference type="OrthoDB" id="9762420at2"/>
<proteinExistence type="inferred from homology"/>
<evidence type="ECO:0000259" key="3">
    <source>
        <dbReference type="Pfam" id="PF10106"/>
    </source>
</evidence>
<evidence type="ECO:0000259" key="4">
    <source>
        <dbReference type="Pfam" id="PF13296"/>
    </source>
</evidence>
<dbReference type="Gene3D" id="3.55.50.10">
    <property type="entry name" value="Baseplate protein-like domains"/>
    <property type="match status" value="1"/>
</dbReference>
<dbReference type="InterPro" id="IPR028244">
    <property type="entry name" value="T6SS_Rhs_Vgr_dom"/>
</dbReference>
<evidence type="ECO:0000313" key="6">
    <source>
        <dbReference type="Proteomes" id="UP000255125"/>
    </source>
</evidence>
<dbReference type="Gene3D" id="2.40.50.230">
    <property type="entry name" value="Gp5 N-terminal domain"/>
    <property type="match status" value="1"/>
</dbReference>
<dbReference type="RefSeq" id="WP_038441641.1">
    <property type="nucleotide sequence ID" value="NZ_CP008896.1"/>
</dbReference>
<dbReference type="AlphaFoldDB" id="A0A379IEW7"/>
<dbReference type="PANTHER" id="PTHR32305:SF11">
    <property type="entry name" value="TYPE VI SECRETION SYSTEM SPIKE PROTEIN VGRG3"/>
    <property type="match status" value="1"/>
</dbReference>
<dbReference type="SUPFAM" id="SSF69349">
    <property type="entry name" value="Phage fibre proteins"/>
    <property type="match status" value="1"/>
</dbReference>
<feature type="domain" description="Gp5/Type VI secretion system Vgr protein OB-fold" evidence="2">
    <location>
        <begin position="390"/>
        <end position="457"/>
    </location>
</feature>
<dbReference type="Gene3D" id="2.30.110.50">
    <property type="match status" value="1"/>
</dbReference>
<dbReference type="NCBIfam" id="TIGR01646">
    <property type="entry name" value="vgr_GE"/>
    <property type="match status" value="1"/>
</dbReference>
<feature type="domain" description="DUF2345" evidence="3">
    <location>
        <begin position="618"/>
        <end position="764"/>
    </location>
</feature>
<dbReference type="Pfam" id="PF05954">
    <property type="entry name" value="Phage_GPD"/>
    <property type="match status" value="1"/>
</dbReference>
<feature type="domain" description="Putative type VI secretion system Rhs element associated Vgr" evidence="4">
    <location>
        <begin position="479"/>
        <end position="586"/>
    </location>
</feature>
<sequence>MPRQSNLRFTFEPLKGEPFEVVSFTLVEGLSEPFKLELELASHNGAIDFNRVLDLAGLFTIWRGETAVRYVHGLVSLFRQGDTGFRRTRYSAVLEPTLARCELRSNWRIFQGQSAPDIILEVLKDQHLTDIKTELCFDHQPREYCVQAGETDLDFIARLGAEEGLLYTFEHRADGHTLVLTDRVGGLGTIGTHKDCPVIYQPMAGGDSPEPALNRFHYTEQVRTAVQVQRDYTFTHPRYNQQHTATGDQDLNNQHKDYERYDYPGRYKRDIAGKPFTQTRLAALRNDAKLAHLEGDDARLQPGLAFDLNEHPREDFNDRWRTIAIRHEGKQHTSLQEESFGSGHGTSYEMKASAIRWASDWKAALRAKPRIDGPQVATVVGPPGEEIYCDEWGRVKVQFPWDRSDKSNDHSSCWIRVTQGWAGATWGSMAIPRVGQELVISYLDGDPDQPIAIGRAYRQTNLPPYELPKLKTIATTKSREFGGTRANELRIDDTTAQISAALMSDHEHSALHLGYLTHPRHYGGGKPRGEGFELRTDGHGALRAAKGLLLSAEAQLKAGAGQLERQQVIDVLQAALALARQLGASAENAQGVAQDSLPQQALTQAVEALGHGANDQPNGTDHGAHPIIALSGPDGIAAATSRSIAMGAGEHIDSVAHHNQQLTAGKKVVINAGDEIGLFAQGGDMRHIAHNGQLLLQAQHNSIQVQADQSVEISASQQHVLVAADKHITLLCAGAYIKMQGGNIELGMPGDFTVKAANKYFVDPSHASAQLNSWPSTSFNERFQTFFNDGKPIRNRAYALVRKDGARFEGRTDGDGFITLQQGMTLEGLALEWLEQGDL</sequence>
<dbReference type="Pfam" id="PF13296">
    <property type="entry name" value="T6SS_Vgr"/>
    <property type="match status" value="1"/>
</dbReference>
<evidence type="ECO:0000256" key="1">
    <source>
        <dbReference type="ARBA" id="ARBA00005558"/>
    </source>
</evidence>
<dbReference type="Pfam" id="PF04717">
    <property type="entry name" value="Phage_base_V"/>
    <property type="match status" value="1"/>
</dbReference>
<dbReference type="InterPro" id="IPR050708">
    <property type="entry name" value="T6SS_VgrG/RHS"/>
</dbReference>
<dbReference type="PANTHER" id="PTHR32305">
    <property type="match status" value="1"/>
</dbReference>
<accession>A0A379IEW7</accession>
<dbReference type="InterPro" id="IPR037026">
    <property type="entry name" value="Vgr_OB-fold_dom_sf"/>
</dbReference>
<dbReference type="Pfam" id="PF10106">
    <property type="entry name" value="DUF2345"/>
    <property type="match status" value="1"/>
</dbReference>
<dbReference type="Proteomes" id="UP000255125">
    <property type="component" value="Unassembled WGS sequence"/>
</dbReference>
<protein>
    <submittedName>
        <fullName evidence="5">Type IV secretion protein Rhs</fullName>
    </submittedName>
</protein>
<dbReference type="SUPFAM" id="SSF69279">
    <property type="entry name" value="Phage tail proteins"/>
    <property type="match status" value="2"/>
</dbReference>
<dbReference type="InterPro" id="IPR018769">
    <property type="entry name" value="VgrG2_DUF2345"/>
</dbReference>
<dbReference type="Gene3D" id="4.10.220.110">
    <property type="match status" value="1"/>
</dbReference>
<dbReference type="SUPFAM" id="SSF69255">
    <property type="entry name" value="gp5 N-terminal domain-like"/>
    <property type="match status" value="1"/>
</dbReference>
<evidence type="ECO:0000313" key="5">
    <source>
        <dbReference type="EMBL" id="SUD31338.1"/>
    </source>
</evidence>
<dbReference type="KEGG" id="pfn:HZ99_05010"/>
<comment type="similarity">
    <text evidence="1">Belongs to the VgrG protein family.</text>
</comment>
<dbReference type="NCBIfam" id="TIGR03361">
    <property type="entry name" value="VI_Rhs_Vgr"/>
    <property type="match status" value="1"/>
</dbReference>
<reference evidence="5 6" key="1">
    <citation type="submission" date="2018-06" db="EMBL/GenBank/DDBJ databases">
        <authorList>
            <consortium name="Pathogen Informatics"/>
            <person name="Doyle S."/>
        </authorList>
    </citation>
    <scope>NUCLEOTIDE SEQUENCE [LARGE SCALE GENOMIC DNA]</scope>
    <source>
        <strain evidence="5 6">NCTC10392</strain>
    </source>
</reference>
<dbReference type="InterPro" id="IPR006533">
    <property type="entry name" value="T6SS_Vgr_RhsGE"/>
</dbReference>
<dbReference type="EMBL" id="UGUS01000002">
    <property type="protein sequence ID" value="SUD31338.1"/>
    <property type="molecule type" value="Genomic_DNA"/>
</dbReference>
<evidence type="ECO:0000259" key="2">
    <source>
        <dbReference type="Pfam" id="PF04717"/>
    </source>
</evidence>
<organism evidence="5 6">
    <name type="scientific">Pseudomonas fluorescens</name>
    <dbReference type="NCBI Taxonomy" id="294"/>
    <lineage>
        <taxon>Bacteria</taxon>
        <taxon>Pseudomonadati</taxon>
        <taxon>Pseudomonadota</taxon>
        <taxon>Gammaproteobacteria</taxon>
        <taxon>Pseudomonadales</taxon>
        <taxon>Pseudomonadaceae</taxon>
        <taxon>Pseudomonas</taxon>
    </lineage>
</organism>
<gene>
    <name evidence="5" type="ORF">NCTC10392_03266</name>
</gene>